<dbReference type="RefSeq" id="WP_330194940.1">
    <property type="nucleotide sequence ID" value="NZ_JAZDRO010000001.1"/>
</dbReference>
<gene>
    <name evidence="2" type="ORF">V0U35_01830</name>
</gene>
<dbReference type="EMBL" id="JAZDRO010000001">
    <property type="protein sequence ID" value="MEE2565404.1"/>
    <property type="molecule type" value="Genomic_DNA"/>
</dbReference>
<organism evidence="2 3">
    <name type="scientific">Hyphobacterium marinum</name>
    <dbReference type="NCBI Taxonomy" id="3116574"/>
    <lineage>
        <taxon>Bacteria</taxon>
        <taxon>Pseudomonadati</taxon>
        <taxon>Pseudomonadota</taxon>
        <taxon>Alphaproteobacteria</taxon>
        <taxon>Maricaulales</taxon>
        <taxon>Maricaulaceae</taxon>
        <taxon>Hyphobacterium</taxon>
    </lineage>
</organism>
<feature type="region of interest" description="Disordered" evidence="1">
    <location>
        <begin position="1"/>
        <end position="23"/>
    </location>
</feature>
<dbReference type="InterPro" id="IPR009057">
    <property type="entry name" value="Homeodomain-like_sf"/>
</dbReference>
<protein>
    <submittedName>
        <fullName evidence="2">TetR/AcrR family transcriptional regulator</fullName>
    </submittedName>
</protein>
<proteinExistence type="predicted"/>
<keyword evidence="3" id="KW-1185">Reference proteome</keyword>
<sequence length="207" mass="23120">MRPDREPFSATPNTDLKPRQARSRATQARILKVLDEAVAAGEADLISIQDIAARAECSTGAFYGRFENKAAGFRALIDQDRDRIAEAMAEASAEAMRKRDVRGWIEILIRLSLDHALSRKSLLRALDESGDAVAHRDRLVELMAEMLTRLGAVRQVHAIRRADFLLTMITGLCRDAVLSGRVGEDEEARNIFRMELERAAVWYLAGT</sequence>
<evidence type="ECO:0000313" key="2">
    <source>
        <dbReference type="EMBL" id="MEE2565404.1"/>
    </source>
</evidence>
<dbReference type="SUPFAM" id="SSF46689">
    <property type="entry name" value="Homeodomain-like"/>
    <property type="match status" value="1"/>
</dbReference>
<dbReference type="Gene3D" id="1.10.357.10">
    <property type="entry name" value="Tetracycline Repressor, domain 2"/>
    <property type="match status" value="1"/>
</dbReference>
<evidence type="ECO:0000256" key="1">
    <source>
        <dbReference type="SAM" id="MobiDB-lite"/>
    </source>
</evidence>
<name>A0ABU7LV42_9PROT</name>
<evidence type="ECO:0000313" key="3">
    <source>
        <dbReference type="Proteomes" id="UP001310692"/>
    </source>
</evidence>
<dbReference type="PANTHER" id="PTHR43479:SF11">
    <property type="entry name" value="ACREF_ENVCD OPERON REPRESSOR-RELATED"/>
    <property type="match status" value="1"/>
</dbReference>
<comment type="caution">
    <text evidence="2">The sequence shown here is derived from an EMBL/GenBank/DDBJ whole genome shotgun (WGS) entry which is preliminary data.</text>
</comment>
<dbReference type="Proteomes" id="UP001310692">
    <property type="component" value="Unassembled WGS sequence"/>
</dbReference>
<dbReference type="InterPro" id="IPR050624">
    <property type="entry name" value="HTH-type_Tx_Regulator"/>
</dbReference>
<dbReference type="PANTHER" id="PTHR43479">
    <property type="entry name" value="ACREF/ENVCD OPERON REPRESSOR-RELATED"/>
    <property type="match status" value="1"/>
</dbReference>
<accession>A0ABU7LV42</accession>
<reference evidence="2 3" key="1">
    <citation type="submission" date="2024-01" db="EMBL/GenBank/DDBJ databases">
        <title>Hyphobacterium bacterium isolated from marine sediment.</title>
        <authorList>
            <person name="Zhao S."/>
        </authorList>
    </citation>
    <scope>NUCLEOTIDE SEQUENCE [LARGE SCALE GENOMIC DNA]</scope>
    <source>
        <strain evidence="2 3">Y60-23</strain>
    </source>
</reference>